<protein>
    <recommendedName>
        <fullName evidence="4">DNA (cytosine-5-)-methyltransferase</fullName>
    </recommendedName>
</protein>
<accession>A0ABN9SRH6</accession>
<reference evidence="2" key="1">
    <citation type="submission" date="2023-10" db="EMBL/GenBank/DDBJ databases">
        <authorList>
            <person name="Chen Y."/>
            <person name="Shah S."/>
            <person name="Dougan E. K."/>
            <person name="Thang M."/>
            <person name="Chan C."/>
        </authorList>
    </citation>
    <scope>NUCLEOTIDE SEQUENCE [LARGE SCALE GENOMIC DNA]</scope>
</reference>
<sequence length="332" mass="36409">MKKPIPSDVWGDQAERSLALRLQREALPEGGARGRAAAAAVPRRPREGGRGGDTAADLPREAFARALASRGARLVQPQVFLELFSGHGGLSRALRERGFAVLEWDICRGPAWDLSARRAQKLVRGWLLAGQVWGVFMGTPCQTWTRARDTGPLRELGQAGPQLPSRLRSDQHLMGLPEVTHPADVQAIRIGNVLAGFCCSIFELMHLLQRPVALENPARSRLWLLPRLKKAAAWSTSHFVYTDMCQWGTPWKKPTRILGDRVSLHSVARECHGKLCSRTAKKHTSIHGLAQGGGFKTKAAQQYPPALCKALARCLDHAHGSSKTIALTSLFV</sequence>
<name>A0ABN9SRH6_9DINO</name>
<feature type="compositionally biased region" description="Low complexity" evidence="1">
    <location>
        <begin position="29"/>
        <end position="42"/>
    </location>
</feature>
<proteinExistence type="predicted"/>
<evidence type="ECO:0000256" key="1">
    <source>
        <dbReference type="SAM" id="MobiDB-lite"/>
    </source>
</evidence>
<comment type="caution">
    <text evidence="2">The sequence shown here is derived from an EMBL/GenBank/DDBJ whole genome shotgun (WGS) entry which is preliminary data.</text>
</comment>
<organism evidence="2 3">
    <name type="scientific">Prorocentrum cordatum</name>
    <dbReference type="NCBI Taxonomy" id="2364126"/>
    <lineage>
        <taxon>Eukaryota</taxon>
        <taxon>Sar</taxon>
        <taxon>Alveolata</taxon>
        <taxon>Dinophyceae</taxon>
        <taxon>Prorocentrales</taxon>
        <taxon>Prorocentraceae</taxon>
        <taxon>Prorocentrum</taxon>
    </lineage>
</organism>
<dbReference type="SUPFAM" id="SSF53335">
    <property type="entry name" value="S-adenosyl-L-methionine-dependent methyltransferases"/>
    <property type="match status" value="1"/>
</dbReference>
<evidence type="ECO:0008006" key="4">
    <source>
        <dbReference type="Google" id="ProtNLM"/>
    </source>
</evidence>
<dbReference type="InterPro" id="IPR029063">
    <property type="entry name" value="SAM-dependent_MTases_sf"/>
</dbReference>
<dbReference type="EMBL" id="CAUYUJ010012758">
    <property type="protein sequence ID" value="CAK0834546.1"/>
    <property type="molecule type" value="Genomic_DNA"/>
</dbReference>
<keyword evidence="3" id="KW-1185">Reference proteome</keyword>
<gene>
    <name evidence="2" type="ORF">PCOR1329_LOCUS31939</name>
</gene>
<feature type="region of interest" description="Disordered" evidence="1">
    <location>
        <begin position="29"/>
        <end position="56"/>
    </location>
</feature>
<evidence type="ECO:0000313" key="2">
    <source>
        <dbReference type="EMBL" id="CAK0834546.1"/>
    </source>
</evidence>
<dbReference type="Proteomes" id="UP001189429">
    <property type="component" value="Unassembled WGS sequence"/>
</dbReference>
<evidence type="ECO:0000313" key="3">
    <source>
        <dbReference type="Proteomes" id="UP001189429"/>
    </source>
</evidence>